<dbReference type="SUPFAM" id="SSF81901">
    <property type="entry name" value="HCP-like"/>
    <property type="match status" value="1"/>
</dbReference>
<evidence type="ECO:0000313" key="5">
    <source>
        <dbReference type="Proteomes" id="UP000515264"/>
    </source>
</evidence>
<dbReference type="Proteomes" id="UP000184774">
    <property type="component" value="Unassembled WGS sequence"/>
</dbReference>
<keyword evidence="5" id="KW-1185">Reference proteome</keyword>
<feature type="signal peptide" evidence="1">
    <location>
        <begin position="1"/>
        <end position="21"/>
    </location>
</feature>
<dbReference type="InterPro" id="IPR006597">
    <property type="entry name" value="Sel1-like"/>
</dbReference>
<accession>A0A1N6M294</accession>
<dbReference type="InterPro" id="IPR011990">
    <property type="entry name" value="TPR-like_helical_dom_sf"/>
</dbReference>
<reference evidence="3 4" key="1">
    <citation type="submission" date="2016-12" db="EMBL/GenBank/DDBJ databases">
        <authorList>
            <person name="Song W.-J."/>
            <person name="Kurnit D.M."/>
        </authorList>
    </citation>
    <scope>NUCLEOTIDE SEQUENCE [LARGE SCALE GENOMIC DNA]</scope>
    <source>
        <strain evidence="3 4">CECT 9026</strain>
    </source>
</reference>
<dbReference type="FunFam" id="1.25.40.10:FF:000346">
    <property type="entry name" value="Sodium-type flagellar protein MotX"/>
    <property type="match status" value="1"/>
</dbReference>
<gene>
    <name evidence="3" type="ORF">VSP9026_01234</name>
    <name evidence="2" type="ORF">Vspart_00344</name>
</gene>
<dbReference type="Pfam" id="PF08238">
    <property type="entry name" value="Sel1"/>
    <property type="match status" value="3"/>
</dbReference>
<evidence type="ECO:0000313" key="2">
    <source>
        <dbReference type="EMBL" id="QMV13137.1"/>
    </source>
</evidence>
<dbReference type="Proteomes" id="UP000515264">
    <property type="component" value="Chromosome 1"/>
</dbReference>
<dbReference type="PANTHER" id="PTHR11102">
    <property type="entry name" value="SEL-1-LIKE PROTEIN"/>
    <property type="match status" value="1"/>
</dbReference>
<evidence type="ECO:0000313" key="3">
    <source>
        <dbReference type="EMBL" id="SIO93564.1"/>
    </source>
</evidence>
<sequence>MRLLSVAASLLMMMLSVSVNATVADVGPPVQIYSEAELIQLIEQNKHLERVKADKCQLVEDIIARATRINLPSYEFLYGDMLAWGVCVDQDAELGLYYMEAAASQGLPAALEQLGRYYAEGVLVQQNRERAIVYLREASAMGNLKARVKLAELLLRDYGSPLDYEDAYRWLYHSVTADTRMHKRIAMLRQGLEQRMPENIIARAKMRETLW</sequence>
<organism evidence="3 4">
    <name type="scientific">Vibrio spartinae</name>
    <dbReference type="NCBI Taxonomy" id="1918945"/>
    <lineage>
        <taxon>Bacteria</taxon>
        <taxon>Pseudomonadati</taxon>
        <taxon>Pseudomonadota</taxon>
        <taxon>Gammaproteobacteria</taxon>
        <taxon>Vibrionales</taxon>
        <taxon>Vibrionaceae</taxon>
        <taxon>Vibrio</taxon>
    </lineage>
</organism>
<proteinExistence type="predicted"/>
<dbReference type="PANTHER" id="PTHR11102:SF160">
    <property type="entry name" value="ERAD-ASSOCIATED E3 UBIQUITIN-PROTEIN LIGASE COMPONENT HRD3"/>
    <property type="match status" value="1"/>
</dbReference>
<name>A0A1N6M294_9VIBR</name>
<reference evidence="2" key="2">
    <citation type="submission" date="2019-11" db="EMBL/GenBank/DDBJ databases">
        <authorList>
            <person name="January G."/>
            <person name="Bunk B."/>
        </authorList>
    </citation>
    <scope>NUCLEOTIDE SEQUENCE</scope>
    <source>
        <strain evidence="2">3.6</strain>
    </source>
</reference>
<dbReference type="NCBIfam" id="NF047621">
    <property type="entry name" value="FlgprotMotXVib"/>
    <property type="match status" value="1"/>
</dbReference>
<evidence type="ECO:0000313" key="4">
    <source>
        <dbReference type="Proteomes" id="UP000184774"/>
    </source>
</evidence>
<dbReference type="OrthoDB" id="5599218at2"/>
<dbReference type="EMBL" id="CP046268">
    <property type="protein sequence ID" value="QMV13137.1"/>
    <property type="molecule type" value="Genomic_DNA"/>
</dbReference>
<dbReference type="RefSeq" id="WP_074372142.1">
    <property type="nucleotide sequence ID" value="NZ_AP024907.1"/>
</dbReference>
<dbReference type="AlphaFoldDB" id="A0A1N6M294"/>
<dbReference type="SMART" id="SM00671">
    <property type="entry name" value="SEL1"/>
    <property type="match status" value="3"/>
</dbReference>
<feature type="chain" id="PRO_5044562936" evidence="1">
    <location>
        <begin position="22"/>
        <end position="211"/>
    </location>
</feature>
<dbReference type="EMBL" id="FSSB01000009">
    <property type="protein sequence ID" value="SIO93564.1"/>
    <property type="molecule type" value="Genomic_DNA"/>
</dbReference>
<dbReference type="Gene3D" id="1.25.40.10">
    <property type="entry name" value="Tetratricopeptide repeat domain"/>
    <property type="match status" value="1"/>
</dbReference>
<keyword evidence="1" id="KW-0732">Signal</keyword>
<protein>
    <submittedName>
        <fullName evidence="2 3">Sel1 repeat</fullName>
    </submittedName>
</protein>
<dbReference type="InterPro" id="IPR050767">
    <property type="entry name" value="Sel1_AlgK"/>
</dbReference>
<evidence type="ECO:0000256" key="1">
    <source>
        <dbReference type="SAM" id="SignalP"/>
    </source>
</evidence>
<reference evidence="2 5" key="3">
    <citation type="journal article" date="2020" name="J. Nat. Prod.">
        <title>Genomics-Metabolomics Profiling Disclosed Marine Vibrio spartinae 3.6 as a Producer of a New Branched Side Chain Prodigiosin.</title>
        <authorList>
            <person name="Vitale G.A."/>
            <person name="Sciarretta M."/>
            <person name="Palma Esposito F."/>
            <person name="January G.G."/>
            <person name="Giaccio M."/>
            <person name="Bunk B."/>
            <person name="Sproer C."/>
            <person name="Bajerski F."/>
            <person name="Power D."/>
            <person name="Festa C."/>
            <person name="Monti M.C."/>
            <person name="D'Auria M.V."/>
            <person name="de Pascale D."/>
        </authorList>
    </citation>
    <scope>NUCLEOTIDE SEQUENCE [LARGE SCALE GENOMIC DNA]</scope>
    <source>
        <strain evidence="2 5">3.6</strain>
    </source>
</reference>